<dbReference type="Proteomes" id="UP000188937">
    <property type="component" value="Chromosome"/>
</dbReference>
<dbReference type="STRING" id="435.A0U92_05925"/>
<evidence type="ECO:0000313" key="1">
    <source>
        <dbReference type="EMBL" id="AQS84390.1"/>
    </source>
</evidence>
<dbReference type="KEGG" id="aace:A0U92_05925"/>
<accession>A0A1U9KF05</accession>
<organism evidence="1 2">
    <name type="scientific">Acetobacter aceti</name>
    <dbReference type="NCBI Taxonomy" id="435"/>
    <lineage>
        <taxon>Bacteria</taxon>
        <taxon>Pseudomonadati</taxon>
        <taxon>Pseudomonadota</taxon>
        <taxon>Alphaproteobacteria</taxon>
        <taxon>Acetobacterales</taxon>
        <taxon>Acetobacteraceae</taxon>
        <taxon>Acetobacter</taxon>
        <taxon>Acetobacter subgen. Acetobacter</taxon>
    </lineage>
</organism>
<reference evidence="1 2" key="1">
    <citation type="submission" date="2016-03" db="EMBL/GenBank/DDBJ databases">
        <title>Acetic acid bacteria sequencing.</title>
        <authorList>
            <person name="Brandt J."/>
            <person name="Jakob F."/>
            <person name="Vogel R.F."/>
        </authorList>
    </citation>
    <scope>NUCLEOTIDE SEQUENCE [LARGE SCALE GENOMIC DNA]</scope>
    <source>
        <strain evidence="1 2">TMW2.1153</strain>
    </source>
</reference>
<keyword evidence="2" id="KW-1185">Reference proteome</keyword>
<dbReference type="AlphaFoldDB" id="A0A1U9KF05"/>
<dbReference type="OrthoDB" id="7277460at2"/>
<protein>
    <submittedName>
        <fullName evidence="1">Uncharacterized protein</fullName>
    </submittedName>
</protein>
<gene>
    <name evidence="1" type="ORF">A0U92_05925</name>
</gene>
<dbReference type="EMBL" id="CP014692">
    <property type="protein sequence ID" value="AQS84390.1"/>
    <property type="molecule type" value="Genomic_DNA"/>
</dbReference>
<name>A0A1U9KF05_ACEAC</name>
<dbReference type="RefSeq" id="WP_077812433.1">
    <property type="nucleotide sequence ID" value="NZ_CP014692.1"/>
</dbReference>
<proteinExistence type="predicted"/>
<sequence length="72" mass="8189">MYESHAVEIDGVFLGAIILDTNRTSHRFYATHDSVRVLHNQILNERRELVRRAAAQFRGSARNGGQHAYHSA</sequence>
<evidence type="ECO:0000313" key="2">
    <source>
        <dbReference type="Proteomes" id="UP000188937"/>
    </source>
</evidence>